<reference evidence="4 5" key="1">
    <citation type="submission" date="2019-02" db="EMBL/GenBank/DDBJ databases">
        <title>Draft genome sequences of novel Actinobacteria.</title>
        <authorList>
            <person name="Sahin N."/>
            <person name="Ay H."/>
            <person name="Saygin H."/>
        </authorList>
    </citation>
    <scope>NUCLEOTIDE SEQUENCE [LARGE SCALE GENOMIC DNA]</scope>
    <source>
        <strain evidence="4 5">8K307</strain>
    </source>
</reference>
<dbReference type="Pfam" id="PF04203">
    <property type="entry name" value="Sortase"/>
    <property type="match status" value="1"/>
</dbReference>
<accession>A0A4R5AGY8</accession>
<sequence>MTRHPGRVDARRVVAAGGLALGTTLLAVAANLAATADPVPDGDTPTVGADTADLGTRAGRTAAAAAEAASSGPTATRPVASPTPRAASAAPVRLSLLGQDVPLEPVGILADGSMELPRTPDAGGWWAPGPAPGSPSGTVVIAGHVDTAEHGAGIFAELASIPPKTPITVTTADGRVHHYVVIGLSRHDKDGLPAGLFTSTGPPRLALITCTGAFDPDAGGYQQNLIVIAESS</sequence>
<evidence type="ECO:0000256" key="1">
    <source>
        <dbReference type="ARBA" id="ARBA00022801"/>
    </source>
</evidence>
<dbReference type="CDD" id="cd05829">
    <property type="entry name" value="Sortase_F"/>
    <property type="match status" value="1"/>
</dbReference>
<dbReference type="OrthoDB" id="525039at2"/>
<gene>
    <name evidence="4" type="ORF">E1262_08370</name>
</gene>
<organism evidence="4 5">
    <name type="scientific">Jiangella aurantiaca</name>
    <dbReference type="NCBI Taxonomy" id="2530373"/>
    <lineage>
        <taxon>Bacteria</taxon>
        <taxon>Bacillati</taxon>
        <taxon>Actinomycetota</taxon>
        <taxon>Actinomycetes</taxon>
        <taxon>Jiangellales</taxon>
        <taxon>Jiangellaceae</taxon>
        <taxon>Jiangella</taxon>
    </lineage>
</organism>
<feature type="region of interest" description="Disordered" evidence="2">
    <location>
        <begin position="58"/>
        <end position="87"/>
    </location>
</feature>
<dbReference type="Gene3D" id="2.40.260.10">
    <property type="entry name" value="Sortase"/>
    <property type="match status" value="1"/>
</dbReference>
<dbReference type="AlphaFoldDB" id="A0A4R5AGY8"/>
<proteinExistence type="predicted"/>
<evidence type="ECO:0000313" key="5">
    <source>
        <dbReference type="Proteomes" id="UP000295217"/>
    </source>
</evidence>
<dbReference type="RefSeq" id="WP_132102682.1">
    <property type="nucleotide sequence ID" value="NZ_SMLB01000008.1"/>
</dbReference>
<dbReference type="InterPro" id="IPR042001">
    <property type="entry name" value="Sortase_F"/>
</dbReference>
<dbReference type="GO" id="GO:0016787">
    <property type="term" value="F:hydrolase activity"/>
    <property type="evidence" value="ECO:0007669"/>
    <property type="project" value="UniProtKB-KW"/>
</dbReference>
<evidence type="ECO:0000313" key="4">
    <source>
        <dbReference type="EMBL" id="TDD70666.1"/>
    </source>
</evidence>
<keyword evidence="3" id="KW-0732">Signal</keyword>
<evidence type="ECO:0000256" key="2">
    <source>
        <dbReference type="SAM" id="MobiDB-lite"/>
    </source>
</evidence>
<keyword evidence="5" id="KW-1185">Reference proteome</keyword>
<dbReference type="EMBL" id="SMLB01000008">
    <property type="protein sequence ID" value="TDD70666.1"/>
    <property type="molecule type" value="Genomic_DNA"/>
</dbReference>
<feature type="chain" id="PRO_5039621423" evidence="3">
    <location>
        <begin position="30"/>
        <end position="232"/>
    </location>
</feature>
<name>A0A4R5AGY8_9ACTN</name>
<keyword evidence="1" id="KW-0378">Hydrolase</keyword>
<dbReference type="SUPFAM" id="SSF63817">
    <property type="entry name" value="Sortase"/>
    <property type="match status" value="1"/>
</dbReference>
<comment type="caution">
    <text evidence="4">The sequence shown here is derived from an EMBL/GenBank/DDBJ whole genome shotgun (WGS) entry which is preliminary data.</text>
</comment>
<dbReference type="InterPro" id="IPR005754">
    <property type="entry name" value="Sortase"/>
</dbReference>
<dbReference type="InterPro" id="IPR023365">
    <property type="entry name" value="Sortase_dom-sf"/>
</dbReference>
<evidence type="ECO:0000256" key="3">
    <source>
        <dbReference type="SAM" id="SignalP"/>
    </source>
</evidence>
<feature type="signal peptide" evidence="3">
    <location>
        <begin position="1"/>
        <end position="29"/>
    </location>
</feature>
<dbReference type="Proteomes" id="UP000295217">
    <property type="component" value="Unassembled WGS sequence"/>
</dbReference>
<protein>
    <submittedName>
        <fullName evidence="4">Class F sortase</fullName>
    </submittedName>
</protein>